<dbReference type="Proteomes" id="UP001595998">
    <property type="component" value="Unassembled WGS sequence"/>
</dbReference>
<keyword evidence="2" id="KW-0378">Hydrolase</keyword>
<dbReference type="PANTHER" id="PTHR43283">
    <property type="entry name" value="BETA-LACTAMASE-RELATED"/>
    <property type="match status" value="1"/>
</dbReference>
<reference evidence="3" key="1">
    <citation type="journal article" date="2019" name="Int. J. Syst. Evol. Microbiol.">
        <title>The Global Catalogue of Microorganisms (GCM) 10K type strain sequencing project: providing services to taxonomists for standard genome sequencing and annotation.</title>
        <authorList>
            <consortium name="The Broad Institute Genomics Platform"/>
            <consortium name="The Broad Institute Genome Sequencing Center for Infectious Disease"/>
            <person name="Wu L."/>
            <person name="Ma J."/>
        </authorList>
    </citation>
    <scope>NUCLEOTIDE SEQUENCE [LARGE SCALE GENOMIC DNA]</scope>
    <source>
        <strain evidence="3">CCUG 56029</strain>
    </source>
</reference>
<dbReference type="EC" id="3.-.-.-" evidence="2"/>
<organism evidence="2 3">
    <name type="scientific">Deinococcus navajonensis</name>
    <dbReference type="NCBI Taxonomy" id="309884"/>
    <lineage>
        <taxon>Bacteria</taxon>
        <taxon>Thermotogati</taxon>
        <taxon>Deinococcota</taxon>
        <taxon>Deinococci</taxon>
        <taxon>Deinococcales</taxon>
        <taxon>Deinococcaceae</taxon>
        <taxon>Deinococcus</taxon>
    </lineage>
</organism>
<proteinExistence type="predicted"/>
<sequence length="347" mass="35801">MFRRDPSALALERVSALLGRDLTALRPLLRLAMAQGGLLAVSRAGSPLILPFGGVPETAAFELASVTKPFTAALAGALVQARRLDWEAPLRNLGGPLKPLPRSLTPHSLATHTAGLPMHPARTALTTFTSYHDPYGTLSVQAALASATRWANPRQAGRFLYSNLGMGVLALACAQAAGESLSAAGYERALRTWVTGPLGLQHTGLLPLAPVVTPAGWLGPGTLTSFGALAGAGGLFGTARDLLTFGEAHLGGRAGRHWTEVHRPAGLPATLTGVAPGWMVSGPARWHDGVARGTRSGLGFHPDRGVVVALLLRGGVPLWGARGAGPLLLQALLGVGRAAAPTLPRQG</sequence>
<protein>
    <submittedName>
        <fullName evidence="2">Serine hydrolase domain-containing protein</fullName>
        <ecNumber evidence="2">3.-.-.-</ecNumber>
    </submittedName>
</protein>
<evidence type="ECO:0000313" key="2">
    <source>
        <dbReference type="EMBL" id="MFC4427709.1"/>
    </source>
</evidence>
<keyword evidence="3" id="KW-1185">Reference proteome</keyword>
<evidence type="ECO:0000259" key="1">
    <source>
        <dbReference type="Pfam" id="PF00144"/>
    </source>
</evidence>
<dbReference type="InterPro" id="IPR050789">
    <property type="entry name" value="Diverse_Enzym_Activities"/>
</dbReference>
<comment type="caution">
    <text evidence="2">The sequence shown here is derived from an EMBL/GenBank/DDBJ whole genome shotgun (WGS) entry which is preliminary data.</text>
</comment>
<dbReference type="PANTHER" id="PTHR43283:SF3">
    <property type="entry name" value="BETA-LACTAMASE FAMILY PROTEIN (AFU_ORTHOLOGUE AFUA_5G07500)"/>
    <property type="match status" value="1"/>
</dbReference>
<dbReference type="RefSeq" id="WP_380041467.1">
    <property type="nucleotide sequence ID" value="NZ_JBHSEH010000024.1"/>
</dbReference>
<dbReference type="Pfam" id="PF00144">
    <property type="entry name" value="Beta-lactamase"/>
    <property type="match status" value="1"/>
</dbReference>
<dbReference type="Gene3D" id="3.40.710.10">
    <property type="entry name" value="DD-peptidase/beta-lactamase superfamily"/>
    <property type="match status" value="1"/>
</dbReference>
<feature type="domain" description="Beta-lactamase-related" evidence="1">
    <location>
        <begin position="33"/>
        <end position="331"/>
    </location>
</feature>
<name>A0ABV8XS53_9DEIO</name>
<dbReference type="EMBL" id="JBHSEH010000024">
    <property type="protein sequence ID" value="MFC4427709.1"/>
    <property type="molecule type" value="Genomic_DNA"/>
</dbReference>
<accession>A0ABV8XS53</accession>
<dbReference type="GO" id="GO:0016787">
    <property type="term" value="F:hydrolase activity"/>
    <property type="evidence" value="ECO:0007669"/>
    <property type="project" value="UniProtKB-KW"/>
</dbReference>
<dbReference type="InterPro" id="IPR001466">
    <property type="entry name" value="Beta-lactam-related"/>
</dbReference>
<dbReference type="SUPFAM" id="SSF56601">
    <property type="entry name" value="beta-lactamase/transpeptidase-like"/>
    <property type="match status" value="1"/>
</dbReference>
<dbReference type="InterPro" id="IPR012338">
    <property type="entry name" value="Beta-lactam/transpept-like"/>
</dbReference>
<evidence type="ECO:0000313" key="3">
    <source>
        <dbReference type="Proteomes" id="UP001595998"/>
    </source>
</evidence>
<gene>
    <name evidence="2" type="ORF">ACFOZ9_15940</name>
</gene>